<evidence type="ECO:0000256" key="3">
    <source>
        <dbReference type="ARBA" id="ARBA00022448"/>
    </source>
</evidence>
<dbReference type="InterPro" id="IPR045861">
    <property type="entry name" value="CorA_cytoplasmic_dom"/>
</dbReference>
<evidence type="ECO:0000256" key="8">
    <source>
        <dbReference type="ARBA" id="ARBA00023065"/>
    </source>
</evidence>
<dbReference type="GO" id="GO:0005886">
    <property type="term" value="C:plasma membrane"/>
    <property type="evidence" value="ECO:0007669"/>
    <property type="project" value="UniProtKB-SubCell"/>
</dbReference>
<dbReference type="EMBL" id="VORB01000010">
    <property type="protein sequence ID" value="TXC76209.1"/>
    <property type="molecule type" value="Genomic_DNA"/>
</dbReference>
<dbReference type="FunFam" id="1.20.58.340:FF:000004">
    <property type="entry name" value="Magnesium transport protein CorA"/>
    <property type="match status" value="1"/>
</dbReference>
<dbReference type="GO" id="GO:0000287">
    <property type="term" value="F:magnesium ion binding"/>
    <property type="evidence" value="ECO:0007669"/>
    <property type="project" value="TreeGrafter"/>
</dbReference>
<sequence length="354" mass="41125">MARYIKSVKSKAGIAPGTLLYDDYQEVPVSIDCYLRKNENTIFSQITLDEVIPIVQGDGNFWINITGTPPLSWYEKLSQDLGIHKLTLEDILSSNQRPKIESYETYNFVSVKMIYKAKQKGQGALMEQLSLIETNKGVITFQHTELDTFSGIRSRLENVNTRIYKLDPDYMVFCILDTIVDNYMIITEKVGARIDKLEDQLLSGAKMPHFVAKFSAHQRELNVLRKNVRPVKEVMIQIMKQDNVWVKPEHLPFYNDVHDHLLLVVETIDAYRDLLSDLLNIHSTQVNNSMNEVMKTLTIFSAIFIPITFIAGVYGTNFDYLPELHYKYSYFIFWCVLVVVAGAMLWYFKRKRWF</sequence>
<keyword evidence="9 12" id="KW-0472">Membrane</keyword>
<dbReference type="PANTHER" id="PTHR46494:SF1">
    <property type="entry name" value="CORA FAMILY METAL ION TRANSPORTER (EUROFUNG)"/>
    <property type="match status" value="1"/>
</dbReference>
<evidence type="ECO:0000256" key="7">
    <source>
        <dbReference type="ARBA" id="ARBA00022989"/>
    </source>
</evidence>
<dbReference type="NCBIfam" id="TIGR00383">
    <property type="entry name" value="corA"/>
    <property type="match status" value="1"/>
</dbReference>
<keyword evidence="4 12" id="KW-1003">Cell membrane</keyword>
<dbReference type="PANTHER" id="PTHR46494">
    <property type="entry name" value="CORA FAMILY METAL ION TRANSPORTER (EUROFUNG)"/>
    <property type="match status" value="1"/>
</dbReference>
<comment type="similarity">
    <text evidence="2 12">Belongs to the CorA metal ion transporter (MIT) (TC 1.A.35) family.</text>
</comment>
<dbReference type="InterPro" id="IPR004488">
    <property type="entry name" value="Mg/Co-transport_prot_CorA"/>
</dbReference>
<evidence type="ECO:0000256" key="9">
    <source>
        <dbReference type="ARBA" id="ARBA00023136"/>
    </source>
</evidence>
<dbReference type="InterPro" id="IPR002523">
    <property type="entry name" value="MgTranspt_CorA/ZnTranspt_ZntB"/>
</dbReference>
<dbReference type="InterPro" id="IPR045863">
    <property type="entry name" value="CorA_TM1_TM2"/>
</dbReference>
<gene>
    <name evidence="12 13" type="primary">corA</name>
    <name evidence="13" type="ORF">FRX97_10690</name>
</gene>
<name>A0A5C6UTB0_9FLAO</name>
<evidence type="ECO:0000256" key="4">
    <source>
        <dbReference type="ARBA" id="ARBA00022475"/>
    </source>
</evidence>
<dbReference type="OrthoDB" id="9803416at2"/>
<evidence type="ECO:0000256" key="10">
    <source>
        <dbReference type="ARBA" id="ARBA00034269"/>
    </source>
</evidence>
<dbReference type="RefSeq" id="WP_147015211.1">
    <property type="nucleotide sequence ID" value="NZ_VORB01000010.1"/>
</dbReference>
<keyword evidence="6 12" id="KW-0460">Magnesium</keyword>
<keyword evidence="7 12" id="KW-1133">Transmembrane helix</keyword>
<dbReference type="Pfam" id="PF01544">
    <property type="entry name" value="CorA"/>
    <property type="match status" value="1"/>
</dbReference>
<keyword evidence="3 12" id="KW-0813">Transport</keyword>
<evidence type="ECO:0000256" key="5">
    <source>
        <dbReference type="ARBA" id="ARBA00022692"/>
    </source>
</evidence>
<evidence type="ECO:0000313" key="14">
    <source>
        <dbReference type="Proteomes" id="UP000321168"/>
    </source>
</evidence>
<dbReference type="Gene3D" id="1.20.58.340">
    <property type="entry name" value="Magnesium transport protein CorA, transmembrane region"/>
    <property type="match status" value="2"/>
</dbReference>
<evidence type="ECO:0000313" key="13">
    <source>
        <dbReference type="EMBL" id="TXC76209.1"/>
    </source>
</evidence>
<evidence type="ECO:0000256" key="12">
    <source>
        <dbReference type="RuleBase" id="RU362010"/>
    </source>
</evidence>
<dbReference type="AlphaFoldDB" id="A0A5C6UTB0"/>
<dbReference type="GO" id="GO:0015095">
    <property type="term" value="F:magnesium ion transmembrane transporter activity"/>
    <property type="evidence" value="ECO:0007669"/>
    <property type="project" value="UniProtKB-UniRule"/>
</dbReference>
<dbReference type="GO" id="GO:0050897">
    <property type="term" value="F:cobalt ion binding"/>
    <property type="evidence" value="ECO:0007669"/>
    <property type="project" value="TreeGrafter"/>
</dbReference>
<evidence type="ECO:0000256" key="11">
    <source>
        <dbReference type="ARBA" id="ARBA00045497"/>
    </source>
</evidence>
<accession>A0A5C6UTB0</accession>
<comment type="function">
    <text evidence="11">Mediates influx of magnesium ions. Alternates between open and closed states. Activated by low cytoplasmic Mg(2+) levels. Inactive when cytoplasmic Mg(2+) levels are high.</text>
</comment>
<dbReference type="GO" id="GO:0015087">
    <property type="term" value="F:cobalt ion transmembrane transporter activity"/>
    <property type="evidence" value="ECO:0007669"/>
    <property type="project" value="UniProtKB-UniRule"/>
</dbReference>
<evidence type="ECO:0000256" key="1">
    <source>
        <dbReference type="ARBA" id="ARBA00004651"/>
    </source>
</evidence>
<organism evidence="13 14">
    <name type="scientific">Luteibaculum oceani</name>
    <dbReference type="NCBI Taxonomy" id="1294296"/>
    <lineage>
        <taxon>Bacteria</taxon>
        <taxon>Pseudomonadati</taxon>
        <taxon>Bacteroidota</taxon>
        <taxon>Flavobacteriia</taxon>
        <taxon>Flavobacteriales</taxon>
        <taxon>Luteibaculaceae</taxon>
        <taxon>Luteibaculum</taxon>
    </lineage>
</organism>
<comment type="subcellular location">
    <subcellularLocation>
        <location evidence="1">Cell membrane</location>
        <topology evidence="1">Multi-pass membrane protein</topology>
    </subcellularLocation>
    <subcellularLocation>
        <location evidence="12">Membrane</location>
        <topology evidence="12">Multi-pass membrane protein</topology>
    </subcellularLocation>
</comment>
<keyword evidence="14" id="KW-1185">Reference proteome</keyword>
<comment type="catalytic activity">
    <reaction evidence="10">
        <text>Mg(2+)(in) = Mg(2+)(out)</text>
        <dbReference type="Rhea" id="RHEA:29827"/>
        <dbReference type="ChEBI" id="CHEBI:18420"/>
    </reaction>
</comment>
<comment type="caution">
    <text evidence="13">The sequence shown here is derived from an EMBL/GenBank/DDBJ whole genome shotgun (WGS) entry which is preliminary data.</text>
</comment>
<dbReference type="Proteomes" id="UP000321168">
    <property type="component" value="Unassembled WGS sequence"/>
</dbReference>
<dbReference type="SUPFAM" id="SSF144083">
    <property type="entry name" value="Magnesium transport protein CorA, transmembrane region"/>
    <property type="match status" value="1"/>
</dbReference>
<evidence type="ECO:0000256" key="6">
    <source>
        <dbReference type="ARBA" id="ARBA00022842"/>
    </source>
</evidence>
<reference evidence="13 14" key="1">
    <citation type="submission" date="2019-08" db="EMBL/GenBank/DDBJ databases">
        <title>Genome of Luteibaculum oceani JCM 18817.</title>
        <authorList>
            <person name="Bowman J.P."/>
        </authorList>
    </citation>
    <scope>NUCLEOTIDE SEQUENCE [LARGE SCALE GENOMIC DNA]</scope>
    <source>
        <strain evidence="13 14">JCM 18817</strain>
    </source>
</reference>
<keyword evidence="8 12" id="KW-0406">Ion transport</keyword>
<proteinExistence type="inferred from homology"/>
<evidence type="ECO:0000256" key="2">
    <source>
        <dbReference type="ARBA" id="ARBA00009765"/>
    </source>
</evidence>
<protein>
    <recommendedName>
        <fullName evidence="12">Magnesium transport protein CorA</fullName>
    </recommendedName>
</protein>
<dbReference type="SUPFAM" id="SSF143865">
    <property type="entry name" value="CorA soluble domain-like"/>
    <property type="match status" value="1"/>
</dbReference>
<feature type="transmembrane region" description="Helical" evidence="12">
    <location>
        <begin position="297"/>
        <end position="316"/>
    </location>
</feature>
<keyword evidence="5 12" id="KW-0812">Transmembrane</keyword>
<dbReference type="Gene3D" id="3.30.460.20">
    <property type="entry name" value="CorA soluble domain-like"/>
    <property type="match status" value="1"/>
</dbReference>
<dbReference type="CDD" id="cd12828">
    <property type="entry name" value="TmCorA-like_1"/>
    <property type="match status" value="1"/>
</dbReference>
<feature type="transmembrane region" description="Helical" evidence="12">
    <location>
        <begin position="328"/>
        <end position="348"/>
    </location>
</feature>